<name>A0A2H1YIJ6_9FLAO</name>
<feature type="modified residue" description="N6-(pyridoxal phosphate)lysine" evidence="5">
    <location>
        <position position="61"/>
    </location>
</feature>
<evidence type="ECO:0000313" key="8">
    <source>
        <dbReference type="Proteomes" id="UP000234211"/>
    </source>
</evidence>
<dbReference type="PANTHER" id="PTHR43780">
    <property type="entry name" value="1-AMINOCYCLOPROPANE-1-CARBOXYLATE DEAMINASE-RELATED"/>
    <property type="match status" value="1"/>
</dbReference>
<comment type="cofactor">
    <cofactor evidence="1">
        <name>pyridoxal 5'-phosphate</name>
        <dbReference type="ChEBI" id="CHEBI:597326"/>
    </cofactor>
</comment>
<keyword evidence="3 5" id="KW-0663">Pyridoxal phosphate</keyword>
<dbReference type="Proteomes" id="UP000234211">
    <property type="component" value="Unassembled WGS sequence"/>
</dbReference>
<dbReference type="InterPro" id="IPR027278">
    <property type="entry name" value="ACCD_DCysDesulf"/>
</dbReference>
<dbReference type="InterPro" id="IPR036052">
    <property type="entry name" value="TrpB-like_PALP_sf"/>
</dbReference>
<evidence type="ECO:0000313" key="7">
    <source>
        <dbReference type="EMBL" id="SOS75334.1"/>
    </source>
</evidence>
<dbReference type="InterPro" id="IPR001926">
    <property type="entry name" value="TrpB-like_PALP"/>
</dbReference>
<dbReference type="Pfam" id="PF00291">
    <property type="entry name" value="PALP"/>
    <property type="match status" value="1"/>
</dbReference>
<protein>
    <submittedName>
        <fullName evidence="7">1-aminocyclopropane-1-carboxylate deaminase</fullName>
    </submittedName>
</protein>
<evidence type="ECO:0000256" key="1">
    <source>
        <dbReference type="ARBA" id="ARBA00001933"/>
    </source>
</evidence>
<dbReference type="EMBL" id="OENF01000039">
    <property type="protein sequence ID" value="SOS75334.1"/>
    <property type="molecule type" value="Genomic_DNA"/>
</dbReference>
<reference evidence="8" key="1">
    <citation type="submission" date="2017-11" db="EMBL/GenBank/DDBJ databases">
        <authorList>
            <person name="Duchaud E."/>
        </authorList>
    </citation>
    <scope>NUCLEOTIDE SEQUENCE [LARGE SCALE GENOMIC DNA]</scope>
    <source>
        <strain evidence="8">Tenacibaculum sp. TNO020</strain>
    </source>
</reference>
<evidence type="ECO:0000256" key="3">
    <source>
        <dbReference type="ARBA" id="ARBA00022898"/>
    </source>
</evidence>
<evidence type="ECO:0000256" key="2">
    <source>
        <dbReference type="ARBA" id="ARBA00008639"/>
    </source>
</evidence>
<dbReference type="Gene3D" id="3.40.50.1100">
    <property type="match status" value="2"/>
</dbReference>
<dbReference type="PIRSF" id="PIRSF006278">
    <property type="entry name" value="ACCD_DCysDesulf"/>
    <property type="match status" value="1"/>
</dbReference>
<dbReference type="AlphaFoldDB" id="A0A2H1YIJ6"/>
<organism evidence="7 8">
    <name type="scientific">Tenacibaculum piscium</name>
    <dbReference type="NCBI Taxonomy" id="1458515"/>
    <lineage>
        <taxon>Bacteria</taxon>
        <taxon>Pseudomonadati</taxon>
        <taxon>Bacteroidota</taxon>
        <taxon>Flavobacteriia</taxon>
        <taxon>Flavobacteriales</taxon>
        <taxon>Flavobacteriaceae</taxon>
        <taxon>Tenacibaculum</taxon>
    </lineage>
</organism>
<comment type="similarity">
    <text evidence="2">Belongs to the ACC deaminase/D-cysteine desulfhydrase family.</text>
</comment>
<dbReference type="PANTHER" id="PTHR43780:SF2">
    <property type="entry name" value="1-AMINOCYCLOPROPANE-1-CARBOXYLATE DEAMINASE-RELATED"/>
    <property type="match status" value="1"/>
</dbReference>
<dbReference type="GO" id="GO:0019148">
    <property type="term" value="F:D-cysteine desulfhydrase activity"/>
    <property type="evidence" value="ECO:0007669"/>
    <property type="project" value="TreeGrafter"/>
</dbReference>
<accession>A0A2H1YIJ6</accession>
<dbReference type="SUPFAM" id="SSF53686">
    <property type="entry name" value="Tryptophan synthase beta subunit-like PLP-dependent enzymes"/>
    <property type="match status" value="1"/>
</dbReference>
<proteinExistence type="inferred from homology"/>
<gene>
    <name evidence="7" type="ORF">TNO020_440110</name>
</gene>
<feature type="domain" description="Tryptophan synthase beta chain-like PALP" evidence="6">
    <location>
        <begin position="39"/>
        <end position="312"/>
    </location>
</feature>
<evidence type="ECO:0000259" key="6">
    <source>
        <dbReference type="Pfam" id="PF00291"/>
    </source>
</evidence>
<evidence type="ECO:0000256" key="4">
    <source>
        <dbReference type="PIRSR" id="PIRSR006278-1"/>
    </source>
</evidence>
<feature type="active site" description="Nucleophile" evidence="4">
    <location>
        <position position="88"/>
    </location>
</feature>
<sequence>MLNTNENTDENTNETINENSFFTKTFISENEQIILPILKEKNIELYIKREDKIHPFVSGNKFRKLKYNILEAKNQQKKTLLTFGGAFSNHIVATAVAGNLAGFKTIGIIRGDELAKNIQKTFQGNKSLQEAHQNGMEFKFISREMYRNKTSEEFLKALKNEFGDFYLIPEGGTNPLAIKGCEEILTEKDCKFDYICTAIGTGGTIAGLIKSAKKHQKIIGFPALKGDFLQQEIQELIKNNKINENWTLKTTYHFGGYAKYNQELIRFINAFKTQTNILLDPIYTAKMLFGILEMIKNNQFKNNSKILAIHTGGLQGITGINQKLKHQNKELITT</sequence>
<evidence type="ECO:0000256" key="5">
    <source>
        <dbReference type="PIRSR" id="PIRSR006278-2"/>
    </source>
</evidence>
<keyword evidence="8" id="KW-1185">Reference proteome</keyword>